<dbReference type="EMBL" id="QXGF01000029">
    <property type="protein sequence ID" value="KAE8949173.1"/>
    <property type="molecule type" value="Genomic_DNA"/>
</dbReference>
<evidence type="ECO:0000313" key="2">
    <source>
        <dbReference type="EMBL" id="KAE8949173.1"/>
    </source>
</evidence>
<feature type="region of interest" description="Disordered" evidence="1">
    <location>
        <begin position="79"/>
        <end position="116"/>
    </location>
</feature>
<gene>
    <name evidence="3" type="ORF">PF007_g4518</name>
    <name evidence="2" type="ORF">PF009_g1285</name>
</gene>
<reference evidence="4 5" key="1">
    <citation type="submission" date="2018-08" db="EMBL/GenBank/DDBJ databases">
        <title>Genomic investigation of the strawberry pathogen Phytophthora fragariae indicates pathogenicity is determined by transcriptional variation in three key races.</title>
        <authorList>
            <person name="Adams T.M."/>
            <person name="Armitage A.D."/>
            <person name="Sobczyk M.K."/>
            <person name="Bates H.J."/>
            <person name="Dunwell J.M."/>
            <person name="Nellist C.F."/>
            <person name="Harrison R.J."/>
        </authorList>
    </citation>
    <scope>NUCLEOTIDE SEQUENCE [LARGE SCALE GENOMIC DNA]</scope>
    <source>
        <strain evidence="3 5">NOV-71</strain>
        <strain evidence="2 4">NOV-9</strain>
    </source>
</reference>
<proteinExistence type="predicted"/>
<feature type="compositionally biased region" description="Polar residues" evidence="1">
    <location>
        <begin position="89"/>
        <end position="100"/>
    </location>
</feature>
<name>A0A6A3TAY1_9STRA</name>
<dbReference type="AlphaFoldDB" id="A0A6A3TAY1"/>
<evidence type="ECO:0000313" key="5">
    <source>
        <dbReference type="Proteomes" id="UP000441208"/>
    </source>
</evidence>
<dbReference type="Proteomes" id="UP000429523">
    <property type="component" value="Unassembled WGS sequence"/>
</dbReference>
<evidence type="ECO:0000313" key="3">
    <source>
        <dbReference type="EMBL" id="KAE9130434.1"/>
    </source>
</evidence>
<comment type="caution">
    <text evidence="3">The sequence shown here is derived from an EMBL/GenBank/DDBJ whole genome shotgun (WGS) entry which is preliminary data.</text>
</comment>
<evidence type="ECO:0000256" key="1">
    <source>
        <dbReference type="SAM" id="MobiDB-lite"/>
    </source>
</evidence>
<accession>A0A6A3TAY1</accession>
<evidence type="ECO:0000313" key="4">
    <source>
        <dbReference type="Proteomes" id="UP000429523"/>
    </source>
</evidence>
<sequence>MAVAQARLPDGASMMVPDTTTFRQLQHIDTQQVAMDSAMTEAQEKADQEYRVVRIKLHGVPEPVQVDISDLREVLGLPNYSLRHPFSPPTNIEITSPTTNMEDDDHYDGQSQVKEQ</sequence>
<organism evidence="3 5">
    <name type="scientific">Phytophthora fragariae</name>
    <dbReference type="NCBI Taxonomy" id="53985"/>
    <lineage>
        <taxon>Eukaryota</taxon>
        <taxon>Sar</taxon>
        <taxon>Stramenopiles</taxon>
        <taxon>Oomycota</taxon>
        <taxon>Peronosporomycetes</taxon>
        <taxon>Peronosporales</taxon>
        <taxon>Peronosporaceae</taxon>
        <taxon>Phytophthora</taxon>
    </lineage>
</organism>
<dbReference type="EMBL" id="QXFZ01000144">
    <property type="protein sequence ID" value="KAE9130434.1"/>
    <property type="molecule type" value="Genomic_DNA"/>
</dbReference>
<protein>
    <submittedName>
        <fullName evidence="3">Uncharacterized protein</fullName>
    </submittedName>
</protein>
<dbReference type="Proteomes" id="UP000441208">
    <property type="component" value="Unassembled WGS sequence"/>
</dbReference>